<reference evidence="3" key="1">
    <citation type="journal article" date="2014" name="Int. J. Syst. Evol. Microbiol.">
        <title>Complete genome sequence of Corynebacterium casei LMG S-19264T (=DSM 44701T), isolated from a smear-ripened cheese.</title>
        <authorList>
            <consortium name="US DOE Joint Genome Institute (JGI-PGF)"/>
            <person name="Walter F."/>
            <person name="Albersmeier A."/>
            <person name="Kalinowski J."/>
            <person name="Ruckert C."/>
        </authorList>
    </citation>
    <scope>NUCLEOTIDE SEQUENCE</scope>
    <source>
        <strain evidence="3">JCM 14359</strain>
    </source>
</reference>
<sequence length="387" mass="40752">MTEPAGQGSIKGTVLRGGTSRGLYVTPDQLPPAGDRRDALLIELFGTPDPLQIDGIGGGNSHTSKVMIVEASDRSDADVDYTFGQVGVDTEVVDWSGNCGNLTSGVGVFAILSGLVDAAEPSTELRLYNTNTDTDVDQEIPIAGGRPAVCGNYRVDGIPGTGACIDSYFRDPGGAVTGRLLPTGNRTDTLRVDSDDYTVSIVDAANPNVFLRARDLGLDGTEHPDELAGPDLLSRLELLRGAACERLGLVDDRRDAADERAAVPQIAVVSAPQSYDRVSGGRVDADGIDVTARIVTTGTPHHSYATTGAMCLAAATRIDGTLPAAVARNAERNTKPVDVTIGHPKGTITIGVETATRDGDLAVERVRVGRTARRLVEGKMYYRRPVE</sequence>
<proteinExistence type="inferred from homology"/>
<dbReference type="Proteomes" id="UP000653099">
    <property type="component" value="Unassembled WGS sequence"/>
</dbReference>
<dbReference type="SUPFAM" id="SSF54506">
    <property type="entry name" value="Diaminopimelate epimerase-like"/>
    <property type="match status" value="2"/>
</dbReference>
<dbReference type="PANTHER" id="PTHR43709">
    <property type="entry name" value="ACONITATE ISOMERASE-RELATED"/>
    <property type="match status" value="1"/>
</dbReference>
<dbReference type="Gene3D" id="3.10.310.10">
    <property type="entry name" value="Diaminopimelate Epimerase, Chain A, domain 1"/>
    <property type="match status" value="2"/>
</dbReference>
<evidence type="ECO:0000256" key="2">
    <source>
        <dbReference type="ARBA" id="ARBA00023235"/>
    </source>
</evidence>
<evidence type="ECO:0000313" key="3">
    <source>
        <dbReference type="EMBL" id="GGJ05895.1"/>
    </source>
</evidence>
<dbReference type="Pfam" id="PF04303">
    <property type="entry name" value="PrpF"/>
    <property type="match status" value="1"/>
</dbReference>
<dbReference type="EMBL" id="BMOC01000007">
    <property type="protein sequence ID" value="GGJ05895.1"/>
    <property type="molecule type" value="Genomic_DNA"/>
</dbReference>
<protein>
    <submittedName>
        <fullName evidence="3">Putative isomerase YraM</fullName>
    </submittedName>
</protein>
<evidence type="ECO:0000313" key="4">
    <source>
        <dbReference type="Proteomes" id="UP000653099"/>
    </source>
</evidence>
<organism evidence="3 4">
    <name type="scientific">Halobellus salinus</name>
    <dbReference type="NCBI Taxonomy" id="931585"/>
    <lineage>
        <taxon>Archaea</taxon>
        <taxon>Methanobacteriati</taxon>
        <taxon>Methanobacteriota</taxon>
        <taxon>Stenosarchaea group</taxon>
        <taxon>Halobacteria</taxon>
        <taxon>Halobacteriales</taxon>
        <taxon>Haloferacaceae</taxon>
        <taxon>Halobellus</taxon>
    </lineage>
</organism>
<dbReference type="InterPro" id="IPR007400">
    <property type="entry name" value="PrpF-like"/>
</dbReference>
<keyword evidence="2 3" id="KW-0413">Isomerase</keyword>
<dbReference type="OrthoDB" id="201336at2157"/>
<evidence type="ECO:0000256" key="1">
    <source>
        <dbReference type="ARBA" id="ARBA00007673"/>
    </source>
</evidence>
<name>A0A830EQ05_9EURY</name>
<dbReference type="AlphaFoldDB" id="A0A830EQ05"/>
<comment type="caution">
    <text evidence="3">The sequence shown here is derived from an EMBL/GenBank/DDBJ whole genome shotgun (WGS) entry which is preliminary data.</text>
</comment>
<dbReference type="RefSeq" id="WP_188786733.1">
    <property type="nucleotide sequence ID" value="NZ_BMOC01000007.1"/>
</dbReference>
<keyword evidence="4" id="KW-1185">Reference proteome</keyword>
<dbReference type="PANTHER" id="PTHR43709:SF2">
    <property type="entry name" value="DUF453 DOMAIN PROTEIN (AFU_ORTHOLOGUE AFUA_6G00360)"/>
    <property type="match status" value="1"/>
</dbReference>
<comment type="similarity">
    <text evidence="1">Belongs to the PrpF family.</text>
</comment>
<gene>
    <name evidence="3" type="primary">yraM</name>
    <name evidence="3" type="ORF">GCM10008995_14630</name>
</gene>
<dbReference type="GO" id="GO:0016853">
    <property type="term" value="F:isomerase activity"/>
    <property type="evidence" value="ECO:0007669"/>
    <property type="project" value="UniProtKB-KW"/>
</dbReference>
<reference evidence="3" key="2">
    <citation type="submission" date="2020-09" db="EMBL/GenBank/DDBJ databases">
        <authorList>
            <person name="Sun Q."/>
            <person name="Ohkuma M."/>
        </authorList>
    </citation>
    <scope>NUCLEOTIDE SEQUENCE</scope>
    <source>
        <strain evidence="3">JCM 14359</strain>
    </source>
</reference>
<accession>A0A830EQ05</accession>